<gene>
    <name evidence="1" type="ORF">BIV23_29680</name>
</gene>
<comment type="caution">
    <text evidence="1">The sequence shown here is derived from an EMBL/GenBank/DDBJ whole genome shotgun (WGS) entry which is preliminary data.</text>
</comment>
<sequence length="95" mass="10346">MELTVLVVPACPHTAPLRERLTLVLEGRTDVTVTWREVTDPEEAEHLGMHGSPTLLVDGADPFARPDEAPSLSCRLLGLPSPDRLRRALARPGVC</sequence>
<organism evidence="1 2">
    <name type="scientific">Streptomyces monashensis</name>
    <dbReference type="NCBI Taxonomy" id="1678012"/>
    <lineage>
        <taxon>Bacteria</taxon>
        <taxon>Bacillati</taxon>
        <taxon>Actinomycetota</taxon>
        <taxon>Actinomycetes</taxon>
        <taxon>Kitasatosporales</taxon>
        <taxon>Streptomycetaceae</taxon>
        <taxon>Streptomyces</taxon>
    </lineage>
</organism>
<name>A0A1S2PY66_9ACTN</name>
<evidence type="ECO:0000313" key="1">
    <source>
        <dbReference type="EMBL" id="OIJ98522.1"/>
    </source>
</evidence>
<dbReference type="RefSeq" id="WP_071384065.1">
    <property type="nucleotide sequence ID" value="NZ_MLYO01000054.1"/>
</dbReference>
<dbReference type="EMBL" id="MLYO01000054">
    <property type="protein sequence ID" value="OIJ98522.1"/>
    <property type="molecule type" value="Genomic_DNA"/>
</dbReference>
<reference evidence="1 2" key="1">
    <citation type="submission" date="2016-10" db="EMBL/GenBank/DDBJ databases">
        <title>Genome sequence of Streptomyces sp. MUSC 1.</title>
        <authorList>
            <person name="Lee L.-H."/>
            <person name="Ser H.-L."/>
            <person name="Law J.W.-F."/>
        </authorList>
    </citation>
    <scope>NUCLEOTIDE SEQUENCE [LARGE SCALE GENOMIC DNA]</scope>
    <source>
        <strain evidence="1 2">MUSC 1</strain>
    </source>
</reference>
<accession>A0A1S2PY66</accession>
<dbReference type="AlphaFoldDB" id="A0A1S2PY66"/>
<keyword evidence="2" id="KW-1185">Reference proteome</keyword>
<protein>
    <recommendedName>
        <fullName evidence="3">Thioredoxin family protein</fullName>
    </recommendedName>
</protein>
<dbReference type="OrthoDB" id="7185309at2"/>
<evidence type="ECO:0008006" key="3">
    <source>
        <dbReference type="Google" id="ProtNLM"/>
    </source>
</evidence>
<dbReference type="Proteomes" id="UP000179642">
    <property type="component" value="Unassembled WGS sequence"/>
</dbReference>
<proteinExistence type="predicted"/>
<evidence type="ECO:0000313" key="2">
    <source>
        <dbReference type="Proteomes" id="UP000179642"/>
    </source>
</evidence>